<evidence type="ECO:0000313" key="1">
    <source>
        <dbReference type="EMBL" id="SMO90332.1"/>
    </source>
</evidence>
<organism evidence="1 2">
    <name type="scientific">Pedobacter westerhofensis</name>
    <dbReference type="NCBI Taxonomy" id="425512"/>
    <lineage>
        <taxon>Bacteria</taxon>
        <taxon>Pseudomonadati</taxon>
        <taxon>Bacteroidota</taxon>
        <taxon>Sphingobacteriia</taxon>
        <taxon>Sphingobacteriales</taxon>
        <taxon>Sphingobacteriaceae</taxon>
        <taxon>Pedobacter</taxon>
    </lineage>
</organism>
<dbReference type="AlphaFoldDB" id="A0A521F2B0"/>
<protein>
    <submittedName>
        <fullName evidence="1">Uncharacterized protein</fullName>
    </submittedName>
</protein>
<sequence length="66" mass="7796">MYHLNDRSGTEITALEREDMNRYLMHDITDMTRGSYANPSMNTVNKLRTFLNNSTNGFKYNKAKFR</sequence>
<dbReference type="Proteomes" id="UP000320300">
    <property type="component" value="Unassembled WGS sequence"/>
</dbReference>
<reference evidence="1 2" key="1">
    <citation type="submission" date="2017-05" db="EMBL/GenBank/DDBJ databases">
        <authorList>
            <person name="Varghese N."/>
            <person name="Submissions S."/>
        </authorList>
    </citation>
    <scope>NUCLEOTIDE SEQUENCE [LARGE SCALE GENOMIC DNA]</scope>
    <source>
        <strain evidence="1 2">DSM 19036</strain>
    </source>
</reference>
<evidence type="ECO:0000313" key="2">
    <source>
        <dbReference type="Proteomes" id="UP000320300"/>
    </source>
</evidence>
<gene>
    <name evidence="1" type="ORF">SAMN06265348_11051</name>
</gene>
<dbReference type="EMBL" id="FXTN01000010">
    <property type="protein sequence ID" value="SMO90332.1"/>
    <property type="molecule type" value="Genomic_DNA"/>
</dbReference>
<keyword evidence="2" id="KW-1185">Reference proteome</keyword>
<accession>A0A521F2B0</accession>
<proteinExistence type="predicted"/>
<name>A0A521F2B0_9SPHI</name>